<evidence type="ECO:0000259" key="7">
    <source>
        <dbReference type="Pfam" id="PF08281"/>
    </source>
</evidence>
<dbReference type="NCBIfam" id="TIGR02937">
    <property type="entry name" value="sigma70-ECF"/>
    <property type="match status" value="1"/>
</dbReference>
<protein>
    <submittedName>
        <fullName evidence="8">SigE family RNA polymerase sigma factor</fullName>
    </submittedName>
</protein>
<evidence type="ECO:0000256" key="2">
    <source>
        <dbReference type="ARBA" id="ARBA00023015"/>
    </source>
</evidence>
<dbReference type="Proteomes" id="UP001597351">
    <property type="component" value="Unassembled WGS sequence"/>
</dbReference>
<dbReference type="SUPFAM" id="SSF88946">
    <property type="entry name" value="Sigma2 domain of RNA polymerase sigma factors"/>
    <property type="match status" value="1"/>
</dbReference>
<dbReference type="InterPro" id="IPR013324">
    <property type="entry name" value="RNA_pol_sigma_r3/r4-like"/>
</dbReference>
<evidence type="ECO:0000259" key="6">
    <source>
        <dbReference type="Pfam" id="PF04542"/>
    </source>
</evidence>
<keyword evidence="3" id="KW-0731">Sigma factor</keyword>
<dbReference type="RefSeq" id="WP_343919590.1">
    <property type="nucleotide sequence ID" value="NZ_BAAAJT010000002.1"/>
</dbReference>
<comment type="similarity">
    <text evidence="1">Belongs to the sigma-70 factor family. ECF subfamily.</text>
</comment>
<dbReference type="PANTHER" id="PTHR43133">
    <property type="entry name" value="RNA POLYMERASE ECF-TYPE SIGMA FACTO"/>
    <property type="match status" value="1"/>
</dbReference>
<comment type="caution">
    <text evidence="8">The sequence shown here is derived from an EMBL/GenBank/DDBJ whole genome shotgun (WGS) entry which is preliminary data.</text>
</comment>
<evidence type="ECO:0000256" key="1">
    <source>
        <dbReference type="ARBA" id="ARBA00010641"/>
    </source>
</evidence>
<dbReference type="Gene3D" id="1.10.1740.10">
    <property type="match status" value="1"/>
</dbReference>
<feature type="domain" description="RNA polymerase sigma factor 70 region 4 type 2" evidence="7">
    <location>
        <begin position="104"/>
        <end position="156"/>
    </location>
</feature>
<dbReference type="Gene3D" id="1.10.10.10">
    <property type="entry name" value="Winged helix-like DNA-binding domain superfamily/Winged helix DNA-binding domain"/>
    <property type="match status" value="1"/>
</dbReference>
<accession>A0ABW4TQH9</accession>
<keyword evidence="9" id="KW-1185">Reference proteome</keyword>
<sequence>MRRADEAAFEEFAVAAQSRLRSTAYLMCGDWHHASDLVQDTLVRLYVAWPRLQRQGAELAYARRTMLNLLLDQRRRRSSGEVPRAEDDTRPSGEDVAEAVSTRAALLATLDRLPPRQRACVVLRYFDDLSVADTAAALGCTEGTVKSQTARGLDALRALVAETSLADLRIG</sequence>
<evidence type="ECO:0000256" key="4">
    <source>
        <dbReference type="ARBA" id="ARBA00023125"/>
    </source>
</evidence>
<evidence type="ECO:0000256" key="3">
    <source>
        <dbReference type="ARBA" id="ARBA00023082"/>
    </source>
</evidence>
<reference evidence="9" key="1">
    <citation type="journal article" date="2019" name="Int. J. Syst. Evol. Microbiol.">
        <title>The Global Catalogue of Microorganisms (GCM) 10K type strain sequencing project: providing services to taxonomists for standard genome sequencing and annotation.</title>
        <authorList>
            <consortium name="The Broad Institute Genomics Platform"/>
            <consortium name="The Broad Institute Genome Sequencing Center for Infectious Disease"/>
            <person name="Wu L."/>
            <person name="Ma J."/>
        </authorList>
    </citation>
    <scope>NUCLEOTIDE SEQUENCE [LARGE SCALE GENOMIC DNA]</scope>
    <source>
        <strain evidence="9">CGMCC 1.12477</strain>
    </source>
</reference>
<keyword evidence="2" id="KW-0805">Transcription regulation</keyword>
<name>A0ABW4TQH9_9ACTN</name>
<dbReference type="EMBL" id="JBHUGD010000003">
    <property type="protein sequence ID" value="MFD1947982.1"/>
    <property type="molecule type" value="Genomic_DNA"/>
</dbReference>
<organism evidence="8 9">
    <name type="scientific">Nocardioides aestuarii</name>
    <dbReference type="NCBI Taxonomy" id="252231"/>
    <lineage>
        <taxon>Bacteria</taxon>
        <taxon>Bacillati</taxon>
        <taxon>Actinomycetota</taxon>
        <taxon>Actinomycetes</taxon>
        <taxon>Propionibacteriales</taxon>
        <taxon>Nocardioidaceae</taxon>
        <taxon>Nocardioides</taxon>
    </lineage>
</organism>
<dbReference type="InterPro" id="IPR014284">
    <property type="entry name" value="RNA_pol_sigma-70_dom"/>
</dbReference>
<dbReference type="CDD" id="cd06171">
    <property type="entry name" value="Sigma70_r4"/>
    <property type="match status" value="1"/>
</dbReference>
<feature type="domain" description="RNA polymerase sigma-70 region 2" evidence="6">
    <location>
        <begin position="17"/>
        <end position="78"/>
    </location>
</feature>
<dbReference type="SUPFAM" id="SSF88659">
    <property type="entry name" value="Sigma3 and sigma4 domains of RNA polymerase sigma factors"/>
    <property type="match status" value="1"/>
</dbReference>
<dbReference type="InterPro" id="IPR014325">
    <property type="entry name" value="RNA_pol_sigma-E_actinobac"/>
</dbReference>
<dbReference type="InterPro" id="IPR013325">
    <property type="entry name" value="RNA_pol_sigma_r2"/>
</dbReference>
<dbReference type="Pfam" id="PF08281">
    <property type="entry name" value="Sigma70_r4_2"/>
    <property type="match status" value="1"/>
</dbReference>
<dbReference type="Pfam" id="PF04542">
    <property type="entry name" value="Sigma70_r2"/>
    <property type="match status" value="1"/>
</dbReference>
<dbReference type="InterPro" id="IPR007627">
    <property type="entry name" value="RNA_pol_sigma70_r2"/>
</dbReference>
<proteinExistence type="inferred from homology"/>
<dbReference type="InterPro" id="IPR036388">
    <property type="entry name" value="WH-like_DNA-bd_sf"/>
</dbReference>
<evidence type="ECO:0000313" key="8">
    <source>
        <dbReference type="EMBL" id="MFD1947982.1"/>
    </source>
</evidence>
<dbReference type="InterPro" id="IPR039425">
    <property type="entry name" value="RNA_pol_sigma-70-like"/>
</dbReference>
<dbReference type="InterPro" id="IPR013249">
    <property type="entry name" value="RNA_pol_sigma70_r4_t2"/>
</dbReference>
<keyword evidence="4" id="KW-0238">DNA-binding</keyword>
<dbReference type="NCBIfam" id="TIGR02983">
    <property type="entry name" value="SigE-fam_strep"/>
    <property type="match status" value="1"/>
</dbReference>
<evidence type="ECO:0000313" key="9">
    <source>
        <dbReference type="Proteomes" id="UP001597351"/>
    </source>
</evidence>
<keyword evidence="5" id="KW-0804">Transcription</keyword>
<gene>
    <name evidence="8" type="ORF">ACFSDE_14375</name>
</gene>
<evidence type="ECO:0000256" key="5">
    <source>
        <dbReference type="ARBA" id="ARBA00023163"/>
    </source>
</evidence>
<dbReference type="PANTHER" id="PTHR43133:SF50">
    <property type="entry name" value="ECF RNA POLYMERASE SIGMA FACTOR SIGM"/>
    <property type="match status" value="1"/>
</dbReference>